<evidence type="ECO:0000313" key="3">
    <source>
        <dbReference type="EMBL" id="QSX77481.1"/>
    </source>
</evidence>
<keyword evidence="4" id="KW-1185">Reference proteome</keyword>
<name>A0A974XX71_9GAMM</name>
<protein>
    <recommendedName>
        <fullName evidence="5">DUF4148 domain-containing protein</fullName>
    </recommendedName>
</protein>
<gene>
    <name evidence="3" type="ORF">I8J32_012040</name>
</gene>
<evidence type="ECO:0008006" key="5">
    <source>
        <dbReference type="Google" id="ProtNLM"/>
    </source>
</evidence>
<dbReference type="EMBL" id="CP071518">
    <property type="protein sequence ID" value="QSX77481.1"/>
    <property type="molecule type" value="Genomic_DNA"/>
</dbReference>
<feature type="region of interest" description="Disordered" evidence="1">
    <location>
        <begin position="48"/>
        <end position="94"/>
    </location>
</feature>
<feature type="compositionally biased region" description="Basic and acidic residues" evidence="1">
    <location>
        <begin position="70"/>
        <end position="84"/>
    </location>
</feature>
<dbReference type="Proteomes" id="UP000639274">
    <property type="component" value="Chromosome"/>
</dbReference>
<evidence type="ECO:0000256" key="2">
    <source>
        <dbReference type="SAM" id="SignalP"/>
    </source>
</evidence>
<proteinExistence type="predicted"/>
<accession>A0A974XX71</accession>
<feature type="signal peptide" evidence="2">
    <location>
        <begin position="1"/>
        <end position="23"/>
    </location>
</feature>
<organism evidence="3 4">
    <name type="scientific">Agrilutibacter solisilvae</name>
    <dbReference type="NCBI Taxonomy" id="2763317"/>
    <lineage>
        <taxon>Bacteria</taxon>
        <taxon>Pseudomonadati</taxon>
        <taxon>Pseudomonadota</taxon>
        <taxon>Gammaproteobacteria</taxon>
        <taxon>Lysobacterales</taxon>
        <taxon>Lysobacteraceae</taxon>
        <taxon>Agrilutibacter</taxon>
    </lineage>
</organism>
<reference evidence="3 4" key="1">
    <citation type="submission" date="2021-03" db="EMBL/GenBank/DDBJ databases">
        <title>Lysobacter sp. nov. isolated from soil of gangwondo yeongwol, south Korea.</title>
        <authorList>
            <person name="Kim K.R."/>
            <person name="Kim K.H."/>
            <person name="Jeon C.O."/>
        </authorList>
    </citation>
    <scope>NUCLEOTIDE SEQUENCE [LARGE SCALE GENOMIC DNA]</scope>
    <source>
        <strain evidence="3 4">R19</strain>
    </source>
</reference>
<feature type="compositionally biased region" description="Polar residues" evidence="1">
    <location>
        <begin position="52"/>
        <end position="62"/>
    </location>
</feature>
<keyword evidence="2" id="KW-0732">Signal</keyword>
<dbReference type="RefSeq" id="WP_200612478.1">
    <property type="nucleotide sequence ID" value="NZ_CP071518.1"/>
</dbReference>
<feature type="chain" id="PRO_5037745152" description="DUF4148 domain-containing protein" evidence="2">
    <location>
        <begin position="24"/>
        <end position="94"/>
    </location>
</feature>
<sequence length="94" mass="10043">MQIIKSRIVLLSLLLAAAGVAQAGGTDKNNGLNPYLLTHFRKPAGHEKVGTQALSDSQQRNVADSAMKASSEKPDDASENREALRQLADTALEE</sequence>
<dbReference type="AlphaFoldDB" id="A0A974XX71"/>
<dbReference type="KEGG" id="lsf:I8J32_012040"/>
<evidence type="ECO:0000313" key="4">
    <source>
        <dbReference type="Proteomes" id="UP000639274"/>
    </source>
</evidence>
<evidence type="ECO:0000256" key="1">
    <source>
        <dbReference type="SAM" id="MobiDB-lite"/>
    </source>
</evidence>